<evidence type="ECO:0000313" key="7">
    <source>
        <dbReference type="Proteomes" id="UP000027120"/>
    </source>
</evidence>
<dbReference type="InterPro" id="IPR003441">
    <property type="entry name" value="NAC-dom"/>
</dbReference>
<dbReference type="PANTHER" id="PTHR31719">
    <property type="entry name" value="NAC TRANSCRIPTION FACTOR 56"/>
    <property type="match status" value="1"/>
</dbReference>
<keyword evidence="4" id="KW-0539">Nucleus</keyword>
<protein>
    <recommendedName>
        <fullName evidence="5">NAC domain-containing protein</fullName>
    </recommendedName>
</protein>
<keyword evidence="2" id="KW-0238">DNA-binding</keyword>
<gene>
    <name evidence="6" type="ORF">CISIN_1g025990mg</name>
</gene>
<reference evidence="6 7" key="1">
    <citation type="submission" date="2014-04" db="EMBL/GenBank/DDBJ databases">
        <authorList>
            <consortium name="International Citrus Genome Consortium"/>
            <person name="Gmitter F."/>
            <person name="Chen C."/>
            <person name="Farmerie W."/>
            <person name="Harkins T."/>
            <person name="Desany B."/>
            <person name="Mohiuddin M."/>
            <person name="Kodira C."/>
            <person name="Borodovsky M."/>
            <person name="Lomsadze A."/>
            <person name="Burns P."/>
            <person name="Jenkins J."/>
            <person name="Prochnik S."/>
            <person name="Shu S."/>
            <person name="Chapman J."/>
            <person name="Pitluck S."/>
            <person name="Schmutz J."/>
            <person name="Rokhsar D."/>
        </authorList>
    </citation>
    <scope>NUCLEOTIDE SEQUENCE</scope>
</reference>
<dbReference type="AlphaFoldDB" id="A0A067FCI4"/>
<evidence type="ECO:0000313" key="6">
    <source>
        <dbReference type="EMBL" id="KDO63855.1"/>
    </source>
</evidence>
<sequence length="196" mass="22660">MEKQNNYVVNGGLKLPIGYRFRPTDEELVVHYLKRKVFGLPLPASIIPELDVFQSHPLGLPGDMKEKKRYFFSNIRNESAIDNDGKCKIAAGSGYWKPVGKNRQILASGTKQVVGIRKTLIFCEGKRGHETKTQWVMHQYHLVAIATNTNLTQPVSPFFFFWENLCDHIVIKSRLYPRKRGFEPHISYIYSRDFDN</sequence>
<dbReference type="Gene3D" id="2.170.150.80">
    <property type="entry name" value="NAC domain"/>
    <property type="match status" value="1"/>
</dbReference>
<evidence type="ECO:0000256" key="3">
    <source>
        <dbReference type="ARBA" id="ARBA00023163"/>
    </source>
</evidence>
<organism evidence="6 7">
    <name type="scientific">Citrus sinensis</name>
    <name type="common">Sweet orange</name>
    <name type="synonym">Citrus aurantium var. sinensis</name>
    <dbReference type="NCBI Taxonomy" id="2711"/>
    <lineage>
        <taxon>Eukaryota</taxon>
        <taxon>Viridiplantae</taxon>
        <taxon>Streptophyta</taxon>
        <taxon>Embryophyta</taxon>
        <taxon>Tracheophyta</taxon>
        <taxon>Spermatophyta</taxon>
        <taxon>Magnoliopsida</taxon>
        <taxon>eudicotyledons</taxon>
        <taxon>Gunneridae</taxon>
        <taxon>Pentapetalae</taxon>
        <taxon>rosids</taxon>
        <taxon>malvids</taxon>
        <taxon>Sapindales</taxon>
        <taxon>Rutaceae</taxon>
        <taxon>Aurantioideae</taxon>
        <taxon>Citrus</taxon>
    </lineage>
</organism>
<dbReference type="GO" id="GO:0006355">
    <property type="term" value="P:regulation of DNA-templated transcription"/>
    <property type="evidence" value="ECO:0007669"/>
    <property type="project" value="InterPro"/>
</dbReference>
<accession>A0A067FCI4</accession>
<dbReference type="Proteomes" id="UP000027120">
    <property type="component" value="Unassembled WGS sequence"/>
</dbReference>
<name>A0A067FCI4_CITSI</name>
<dbReference type="InterPro" id="IPR036093">
    <property type="entry name" value="NAC_dom_sf"/>
</dbReference>
<feature type="domain" description="NAC" evidence="5">
    <location>
        <begin position="15"/>
        <end position="178"/>
    </location>
</feature>
<dbReference type="SUPFAM" id="SSF101941">
    <property type="entry name" value="NAC domain"/>
    <property type="match status" value="1"/>
</dbReference>
<evidence type="ECO:0000259" key="5">
    <source>
        <dbReference type="PROSITE" id="PS51005"/>
    </source>
</evidence>
<keyword evidence="3" id="KW-0804">Transcription</keyword>
<keyword evidence="1" id="KW-0805">Transcription regulation</keyword>
<keyword evidence="7" id="KW-1185">Reference proteome</keyword>
<dbReference type="EMBL" id="KK784910">
    <property type="protein sequence ID" value="KDO63855.1"/>
    <property type="molecule type" value="Genomic_DNA"/>
</dbReference>
<dbReference type="Pfam" id="PF02365">
    <property type="entry name" value="NAM"/>
    <property type="match status" value="1"/>
</dbReference>
<evidence type="ECO:0000256" key="4">
    <source>
        <dbReference type="ARBA" id="ARBA00023242"/>
    </source>
</evidence>
<evidence type="ECO:0000256" key="2">
    <source>
        <dbReference type="ARBA" id="ARBA00023125"/>
    </source>
</evidence>
<dbReference type="GO" id="GO:0003677">
    <property type="term" value="F:DNA binding"/>
    <property type="evidence" value="ECO:0007669"/>
    <property type="project" value="UniProtKB-KW"/>
</dbReference>
<proteinExistence type="predicted"/>
<dbReference type="PROSITE" id="PS51005">
    <property type="entry name" value="NAC"/>
    <property type="match status" value="1"/>
</dbReference>
<dbReference type="SMR" id="A0A067FCI4"/>
<dbReference type="PANTHER" id="PTHR31719:SF176">
    <property type="entry name" value="NAC DOMAIN CONTAINING PROTEIN 84"/>
    <property type="match status" value="1"/>
</dbReference>
<evidence type="ECO:0000256" key="1">
    <source>
        <dbReference type="ARBA" id="ARBA00023015"/>
    </source>
</evidence>